<dbReference type="Pfam" id="PF07690">
    <property type="entry name" value="MFS_1"/>
    <property type="match status" value="1"/>
</dbReference>
<dbReference type="AlphaFoldDB" id="A0A840J0S5"/>
<feature type="transmembrane region" description="Helical" evidence="1">
    <location>
        <begin position="249"/>
        <end position="269"/>
    </location>
</feature>
<comment type="caution">
    <text evidence="2">The sequence shown here is derived from an EMBL/GenBank/DDBJ whole genome shotgun (WGS) entry which is preliminary data.</text>
</comment>
<dbReference type="Proteomes" id="UP000581769">
    <property type="component" value="Unassembled WGS sequence"/>
</dbReference>
<gene>
    <name evidence="2" type="ORF">BJY18_005165</name>
</gene>
<accession>A0A840J0S5</accession>
<feature type="transmembrane region" description="Helical" evidence="1">
    <location>
        <begin position="366"/>
        <end position="386"/>
    </location>
</feature>
<dbReference type="PANTHER" id="PTHR23542">
    <property type="match status" value="1"/>
</dbReference>
<sequence>MGHVPFQPYRRVLAVPGVRPSITLMFFARLPLTMTGVTLTLYVVSDLGHGYGAAGVVGAASTLGTALGAPLVGRCIDRYGLRPVVAACGTTSTAFWFAAPHLSYPVLVVCALPAGVLSMPAGSLARQILAALVPAGQRRAAYSLDTILVEASFMIGPAGGIAAITSLSATVALSGIGVLFGLTALLTYLLNPSIRNEDELAPAGSVRPPLRSWLSGRLAATLLVAAGALFCLVGTEVATLAALRSHGDVGWTGLVIVVMCAASMLGGIVHGAVRRSLPQGVLMVLLVVLVIPVGLADQPWWLLMLALIPTNLLCAPTLAATTETVSSLAPPAVRGEAMGLQDASTRLGLAAGSPVVGFAIDQTNPSWGFAAAGLGGLLLAAIGLLWTARRGTTKVPALAAALRARR</sequence>
<dbReference type="PANTHER" id="PTHR23542:SF1">
    <property type="entry name" value="MAJOR FACILITATOR SUPERFAMILY (MFS) PROFILE DOMAIN-CONTAINING PROTEIN"/>
    <property type="match status" value="1"/>
</dbReference>
<feature type="transmembrane region" description="Helical" evidence="1">
    <location>
        <begin position="79"/>
        <end position="98"/>
    </location>
</feature>
<organism evidence="2 3">
    <name type="scientific">Amycolatopsis jiangsuensis</name>
    <dbReference type="NCBI Taxonomy" id="1181879"/>
    <lineage>
        <taxon>Bacteria</taxon>
        <taxon>Bacillati</taxon>
        <taxon>Actinomycetota</taxon>
        <taxon>Actinomycetes</taxon>
        <taxon>Pseudonocardiales</taxon>
        <taxon>Pseudonocardiaceae</taxon>
        <taxon>Amycolatopsis</taxon>
    </lineage>
</organism>
<dbReference type="Gene3D" id="1.20.1250.20">
    <property type="entry name" value="MFS general substrate transporter like domains"/>
    <property type="match status" value="1"/>
</dbReference>
<feature type="transmembrane region" description="Helical" evidence="1">
    <location>
        <begin position="50"/>
        <end position="72"/>
    </location>
</feature>
<dbReference type="SUPFAM" id="SSF103473">
    <property type="entry name" value="MFS general substrate transporter"/>
    <property type="match status" value="1"/>
</dbReference>
<keyword evidence="3" id="KW-1185">Reference proteome</keyword>
<keyword evidence="1" id="KW-0472">Membrane</keyword>
<evidence type="ECO:0000313" key="2">
    <source>
        <dbReference type="EMBL" id="MBB4687680.1"/>
    </source>
</evidence>
<dbReference type="GO" id="GO:0022857">
    <property type="term" value="F:transmembrane transporter activity"/>
    <property type="evidence" value="ECO:0007669"/>
    <property type="project" value="InterPro"/>
</dbReference>
<evidence type="ECO:0000313" key="3">
    <source>
        <dbReference type="Proteomes" id="UP000581769"/>
    </source>
</evidence>
<keyword evidence="1" id="KW-1133">Transmembrane helix</keyword>
<protein>
    <submittedName>
        <fullName evidence="2">MFS family permease</fullName>
    </submittedName>
</protein>
<feature type="transmembrane region" description="Helical" evidence="1">
    <location>
        <begin position="276"/>
        <end position="295"/>
    </location>
</feature>
<feature type="transmembrane region" description="Helical" evidence="1">
    <location>
        <begin position="218"/>
        <end position="243"/>
    </location>
</feature>
<dbReference type="InterPro" id="IPR036259">
    <property type="entry name" value="MFS_trans_sf"/>
</dbReference>
<feature type="transmembrane region" description="Helical" evidence="1">
    <location>
        <begin position="171"/>
        <end position="190"/>
    </location>
</feature>
<feature type="transmembrane region" description="Helical" evidence="1">
    <location>
        <begin position="104"/>
        <end position="125"/>
    </location>
</feature>
<reference evidence="2 3" key="1">
    <citation type="submission" date="2020-08" db="EMBL/GenBank/DDBJ databases">
        <title>Sequencing the genomes of 1000 actinobacteria strains.</title>
        <authorList>
            <person name="Klenk H.-P."/>
        </authorList>
    </citation>
    <scope>NUCLEOTIDE SEQUENCE [LARGE SCALE GENOMIC DNA]</scope>
    <source>
        <strain evidence="2 3">DSM 45859</strain>
    </source>
</reference>
<dbReference type="InterPro" id="IPR011701">
    <property type="entry name" value="MFS"/>
</dbReference>
<dbReference type="EMBL" id="JACHMG010000001">
    <property type="protein sequence ID" value="MBB4687680.1"/>
    <property type="molecule type" value="Genomic_DNA"/>
</dbReference>
<name>A0A840J0S5_9PSEU</name>
<proteinExistence type="predicted"/>
<feature type="transmembrane region" description="Helical" evidence="1">
    <location>
        <begin position="146"/>
        <end position="165"/>
    </location>
</feature>
<feature type="transmembrane region" description="Helical" evidence="1">
    <location>
        <begin position="21"/>
        <end position="44"/>
    </location>
</feature>
<keyword evidence="1" id="KW-0812">Transmembrane</keyword>
<evidence type="ECO:0000256" key="1">
    <source>
        <dbReference type="SAM" id="Phobius"/>
    </source>
</evidence>